<accession>A0A1F5S6Z6</accession>
<keyword evidence="2" id="KW-0812">Transmembrane</keyword>
<evidence type="ECO:0000256" key="1">
    <source>
        <dbReference type="SAM" id="MobiDB-lite"/>
    </source>
</evidence>
<evidence type="ECO:0000256" key="2">
    <source>
        <dbReference type="SAM" id="Phobius"/>
    </source>
</evidence>
<sequence length="103" mass="11342">MFFKSKEQENRINLNKSMDKKSKILLTALLIITVAFISYTSYKILVKQDFQVVNIEPAEEEGEDASLDAVGAGDEENSTELNSADTIDPAVEVGAAETVEDKK</sequence>
<dbReference type="Proteomes" id="UP000176877">
    <property type="component" value="Unassembled WGS sequence"/>
</dbReference>
<evidence type="ECO:0000313" key="3">
    <source>
        <dbReference type="EMBL" id="OGF22474.1"/>
    </source>
</evidence>
<protein>
    <submittedName>
        <fullName evidence="3">Uncharacterized protein</fullName>
    </submittedName>
</protein>
<feature type="transmembrane region" description="Helical" evidence="2">
    <location>
        <begin position="24"/>
        <end position="42"/>
    </location>
</feature>
<keyword evidence="2" id="KW-0472">Membrane</keyword>
<gene>
    <name evidence="3" type="ORF">A3D45_01805</name>
</gene>
<evidence type="ECO:0000313" key="4">
    <source>
        <dbReference type="Proteomes" id="UP000176877"/>
    </source>
</evidence>
<dbReference type="EMBL" id="MFFT01000048">
    <property type="protein sequence ID" value="OGF22474.1"/>
    <property type="molecule type" value="Genomic_DNA"/>
</dbReference>
<organism evidence="3 4">
    <name type="scientific">Candidatus Falkowbacteria bacterium RIFCSPHIGHO2_02_FULL_42_9</name>
    <dbReference type="NCBI Taxonomy" id="1797986"/>
    <lineage>
        <taxon>Bacteria</taxon>
        <taxon>Candidatus Falkowiibacteriota</taxon>
    </lineage>
</organism>
<reference evidence="3 4" key="1">
    <citation type="journal article" date="2016" name="Nat. Commun.">
        <title>Thousands of microbial genomes shed light on interconnected biogeochemical processes in an aquifer system.</title>
        <authorList>
            <person name="Anantharaman K."/>
            <person name="Brown C.T."/>
            <person name="Hug L.A."/>
            <person name="Sharon I."/>
            <person name="Castelle C.J."/>
            <person name="Probst A.J."/>
            <person name="Thomas B.C."/>
            <person name="Singh A."/>
            <person name="Wilkins M.J."/>
            <person name="Karaoz U."/>
            <person name="Brodie E.L."/>
            <person name="Williams K.H."/>
            <person name="Hubbard S.S."/>
            <person name="Banfield J.F."/>
        </authorList>
    </citation>
    <scope>NUCLEOTIDE SEQUENCE [LARGE SCALE GENOMIC DNA]</scope>
</reference>
<dbReference type="AlphaFoldDB" id="A0A1F5S6Z6"/>
<name>A0A1F5S6Z6_9BACT</name>
<keyword evidence="2" id="KW-1133">Transmembrane helix</keyword>
<proteinExistence type="predicted"/>
<comment type="caution">
    <text evidence="3">The sequence shown here is derived from an EMBL/GenBank/DDBJ whole genome shotgun (WGS) entry which is preliminary data.</text>
</comment>
<feature type="region of interest" description="Disordered" evidence="1">
    <location>
        <begin position="59"/>
        <end position="87"/>
    </location>
</feature>